<name>A0A179B3B2_9ACTO</name>
<proteinExistence type="predicted"/>
<sequence>MFNDTPMNGADSARRHLDAQIAAAEAKLQRAKELETKVRNLKGSASSRRGEVSVTVDSSGGLSDLKLTDAATAMTASDLAGLILETFHKAHRKVTESYVDIVNDEFGKDSPTARAAADEAWGRVTTDVADEDDNKKAVSNLWRRR</sequence>
<evidence type="ECO:0000313" key="2">
    <source>
        <dbReference type="EMBL" id="OAP86187.1"/>
    </source>
</evidence>
<dbReference type="InterPro" id="IPR036894">
    <property type="entry name" value="YbaB-like_sf"/>
</dbReference>
<dbReference type="Gene3D" id="3.30.1310.10">
    <property type="entry name" value="Nucleoid-associated protein YbaB-like domain"/>
    <property type="match status" value="1"/>
</dbReference>
<evidence type="ECO:0000256" key="1">
    <source>
        <dbReference type="SAM" id="MobiDB-lite"/>
    </source>
</evidence>
<reference evidence="2 3" key="1">
    <citation type="submission" date="2016-04" db="EMBL/GenBank/DDBJ databases">
        <title>Peptidophaga gingivicola gen. nov., sp. nov., isolated from human subgingival plaque.</title>
        <authorList>
            <person name="Beall C.J."/>
            <person name="Mokrzan E.M."/>
            <person name="Griffen A.L."/>
            <person name="Leys E.J."/>
        </authorList>
    </citation>
    <scope>NUCLEOTIDE SEQUENCE [LARGE SCALE GENOMIC DNA]</scope>
    <source>
        <strain evidence="2 3">BA112</strain>
    </source>
</reference>
<gene>
    <name evidence="2" type="ORF">A4H34_03160</name>
</gene>
<dbReference type="AlphaFoldDB" id="A0A179B3B2"/>
<dbReference type="Proteomes" id="UP000078368">
    <property type="component" value="Unassembled WGS sequence"/>
</dbReference>
<dbReference type="EMBL" id="LVZK01000001">
    <property type="protein sequence ID" value="OAP86187.1"/>
    <property type="molecule type" value="Genomic_DNA"/>
</dbReference>
<dbReference type="InterPro" id="IPR004401">
    <property type="entry name" value="YbaB/EbfC"/>
</dbReference>
<dbReference type="GO" id="GO:0003677">
    <property type="term" value="F:DNA binding"/>
    <property type="evidence" value="ECO:0007669"/>
    <property type="project" value="InterPro"/>
</dbReference>
<keyword evidence="3" id="KW-1185">Reference proteome</keyword>
<dbReference type="Pfam" id="PF02575">
    <property type="entry name" value="YbaB_DNA_bd"/>
    <property type="match status" value="1"/>
</dbReference>
<comment type="caution">
    <text evidence="2">The sequence shown here is derived from an EMBL/GenBank/DDBJ whole genome shotgun (WGS) entry which is preliminary data.</text>
</comment>
<protein>
    <recommendedName>
        <fullName evidence="4">YbaB/EbfC DNA-binding family protein</fullName>
    </recommendedName>
</protein>
<dbReference type="SUPFAM" id="SSF82607">
    <property type="entry name" value="YbaB-like"/>
    <property type="match status" value="1"/>
</dbReference>
<evidence type="ECO:0000313" key="3">
    <source>
        <dbReference type="Proteomes" id="UP000078368"/>
    </source>
</evidence>
<accession>A0A179B3B2</accession>
<dbReference type="STRING" id="1823756.A4H34_03160"/>
<evidence type="ECO:0008006" key="4">
    <source>
        <dbReference type="Google" id="ProtNLM"/>
    </source>
</evidence>
<organism evidence="2 3">
    <name type="scientific">Peptidiphaga gingivicola</name>
    <dbReference type="NCBI Taxonomy" id="2741497"/>
    <lineage>
        <taxon>Bacteria</taxon>
        <taxon>Bacillati</taxon>
        <taxon>Actinomycetota</taxon>
        <taxon>Actinomycetes</taxon>
        <taxon>Actinomycetales</taxon>
        <taxon>Actinomycetaceae</taxon>
        <taxon>Peptidiphaga</taxon>
    </lineage>
</organism>
<dbReference type="OrthoDB" id="3271577at2"/>
<feature type="region of interest" description="Disordered" evidence="1">
    <location>
        <begin position="125"/>
        <end position="145"/>
    </location>
</feature>
<feature type="region of interest" description="Disordered" evidence="1">
    <location>
        <begin position="40"/>
        <end position="59"/>
    </location>
</feature>